<dbReference type="InterPro" id="IPR044859">
    <property type="entry name" value="Allene_oxi_cyc_Dirigent"/>
</dbReference>
<evidence type="ECO:0000256" key="2">
    <source>
        <dbReference type="ARBA" id="ARBA00010746"/>
    </source>
</evidence>
<comment type="caution">
    <text evidence="6">The sequence shown here is derived from an EMBL/GenBank/DDBJ whole genome shotgun (WGS) entry which is preliminary data.</text>
</comment>
<keyword evidence="5" id="KW-0732">Signal</keyword>
<protein>
    <recommendedName>
        <fullName evidence="8">Dirigent protein</fullName>
    </recommendedName>
</protein>
<evidence type="ECO:0000256" key="4">
    <source>
        <dbReference type="ARBA" id="ARBA00022525"/>
    </source>
</evidence>
<evidence type="ECO:0000256" key="3">
    <source>
        <dbReference type="ARBA" id="ARBA00011738"/>
    </source>
</evidence>
<feature type="chain" id="PRO_5033020405" description="Dirigent protein" evidence="5">
    <location>
        <begin position="28"/>
        <end position="745"/>
    </location>
</feature>
<evidence type="ECO:0000313" key="7">
    <source>
        <dbReference type="Proteomes" id="UP000636709"/>
    </source>
</evidence>
<gene>
    <name evidence="6" type="ORF">HU200_037398</name>
</gene>
<dbReference type="EMBL" id="JACEFO010001886">
    <property type="protein sequence ID" value="KAF8695552.1"/>
    <property type="molecule type" value="Genomic_DNA"/>
</dbReference>
<comment type="similarity">
    <text evidence="2">Belongs to the plant dirigent protein family.</text>
</comment>
<dbReference type="OrthoDB" id="639824at2759"/>
<comment type="subunit">
    <text evidence="3">Homodimer.</text>
</comment>
<dbReference type="Proteomes" id="UP000636709">
    <property type="component" value="Unassembled WGS sequence"/>
</dbReference>
<proteinExistence type="inferred from homology"/>
<dbReference type="Pfam" id="PF03018">
    <property type="entry name" value="Dirigent"/>
    <property type="match status" value="4"/>
</dbReference>
<dbReference type="PANTHER" id="PTHR21495">
    <property type="entry name" value="NUCLEOPORIN-RELATED"/>
    <property type="match status" value="1"/>
</dbReference>
<dbReference type="GO" id="GO:0009699">
    <property type="term" value="P:phenylpropanoid biosynthetic process"/>
    <property type="evidence" value="ECO:0007669"/>
    <property type="project" value="UniProtKB-ARBA"/>
</dbReference>
<reference evidence="6" key="1">
    <citation type="submission" date="2020-07" db="EMBL/GenBank/DDBJ databases">
        <title>Genome sequence and genetic diversity analysis of an under-domesticated orphan crop, white fonio (Digitaria exilis).</title>
        <authorList>
            <person name="Bennetzen J.L."/>
            <person name="Chen S."/>
            <person name="Ma X."/>
            <person name="Wang X."/>
            <person name="Yssel A.E.J."/>
            <person name="Chaluvadi S.R."/>
            <person name="Johnson M."/>
            <person name="Gangashetty P."/>
            <person name="Hamidou F."/>
            <person name="Sanogo M.D."/>
            <person name="Zwaenepoel A."/>
            <person name="Wallace J."/>
            <person name="Van De Peer Y."/>
            <person name="Van Deynze A."/>
        </authorList>
    </citation>
    <scope>NUCLEOTIDE SEQUENCE</scope>
    <source>
        <tissue evidence="6">Leaves</tissue>
    </source>
</reference>
<sequence length="745" mass="78324">MGTTSSAAKRQLLVVTAAALLLAVVSARRRPVRLLLYMHDITGGPGQTAMPLVNGTGPPNPSMPVGSRFGDTTAIDDLLTEGPGVDSAPLGRAQGTYMLASLREPVLVVSMTVALTAGPYNGSTFAVAGRDNVLDETRELAVVGGTGRLRRAAGHVVWRTAKLESPVHWVLELDVHASVPGEDDGTAVACDLTRRSAPRRRGGSDDRVAGVGSSAPVRLRLYMQDIVGGPGQTAVLLVRGSGPENPSMHPGNYFGDTVAVDDLLTEGLAVDSAPVGRAQGTYMTGSMARPVFVVSVTLHLAAGPYNGSTLVVAGRDDTSEPVRELAVVGGTGALRRAEGHVLWSTAKVVSPLHAVLELDVHAYVPVPTTQLQLSWPSCSYSCMPWPLSVSPAAAAAACGNEPPPPAFLMDDRHAAPDPMAVLIFGDTVVVMDNMLTEGPTRHSRPVGRAQGTYVTTSLPEERRPAMIVSMTLVLTAEYNGMQHGGRHAWARTTSITEPVRELAVVGGTGRFRMASGYVVRAAEDEQLARQDRRPRAQYVLVDVLPLLSVGIAPLSPGIAPNAELRWSQPAGLSIIDGMMMNHQRLTYAAAALAAMAAVCLTGTSSSGMGTNHHLHFFMHVRQAAPSATAVVIVNGTGAPVMPDIKFGDTVVALGAGAVGRAQGTYVTTSLPEERRPAVLVSMNIVLNGSTVAVMGHNEITLPVRELAVVGGTGSFRMATGYVLWKTSSWHGKIAVLELDLYLRTT</sequence>
<feature type="signal peptide" evidence="5">
    <location>
        <begin position="1"/>
        <end position="27"/>
    </location>
</feature>
<accession>A0A835EJD9</accession>
<organism evidence="6 7">
    <name type="scientific">Digitaria exilis</name>
    <dbReference type="NCBI Taxonomy" id="1010633"/>
    <lineage>
        <taxon>Eukaryota</taxon>
        <taxon>Viridiplantae</taxon>
        <taxon>Streptophyta</taxon>
        <taxon>Embryophyta</taxon>
        <taxon>Tracheophyta</taxon>
        <taxon>Spermatophyta</taxon>
        <taxon>Magnoliopsida</taxon>
        <taxon>Liliopsida</taxon>
        <taxon>Poales</taxon>
        <taxon>Poaceae</taxon>
        <taxon>PACMAD clade</taxon>
        <taxon>Panicoideae</taxon>
        <taxon>Panicodae</taxon>
        <taxon>Paniceae</taxon>
        <taxon>Anthephorinae</taxon>
        <taxon>Digitaria</taxon>
    </lineage>
</organism>
<comment type="subcellular location">
    <subcellularLocation>
        <location evidence="1">Secreted</location>
    </subcellularLocation>
</comment>
<keyword evidence="7" id="KW-1185">Reference proteome</keyword>
<dbReference type="Gene3D" id="2.40.480.10">
    <property type="entry name" value="Allene oxide cyclase-like"/>
    <property type="match status" value="4"/>
</dbReference>
<evidence type="ECO:0000256" key="5">
    <source>
        <dbReference type="SAM" id="SignalP"/>
    </source>
</evidence>
<evidence type="ECO:0000256" key="1">
    <source>
        <dbReference type="ARBA" id="ARBA00004613"/>
    </source>
</evidence>
<name>A0A835EJD9_9POAL</name>
<evidence type="ECO:0008006" key="8">
    <source>
        <dbReference type="Google" id="ProtNLM"/>
    </source>
</evidence>
<dbReference type="InterPro" id="IPR004265">
    <property type="entry name" value="Dirigent"/>
</dbReference>
<dbReference type="AlphaFoldDB" id="A0A835EJD9"/>
<keyword evidence="4" id="KW-0964">Secreted</keyword>
<dbReference type="GO" id="GO:0005576">
    <property type="term" value="C:extracellular region"/>
    <property type="evidence" value="ECO:0007669"/>
    <property type="project" value="UniProtKB-SubCell"/>
</dbReference>
<evidence type="ECO:0000313" key="6">
    <source>
        <dbReference type="EMBL" id="KAF8695552.1"/>
    </source>
</evidence>